<dbReference type="Proteomes" id="UP000054874">
    <property type="component" value="Unassembled WGS sequence"/>
</dbReference>
<dbReference type="RefSeq" id="WP_058352381.1">
    <property type="nucleotide sequence ID" value="NZ_CABMMD010000146.1"/>
</dbReference>
<organism evidence="1 2">
    <name type="scientific">Acetivibrio ethanolgignens</name>
    <dbReference type="NCBI Taxonomy" id="290052"/>
    <lineage>
        <taxon>Bacteria</taxon>
        <taxon>Bacillati</taxon>
        <taxon>Bacillota</taxon>
        <taxon>Clostridia</taxon>
        <taxon>Eubacteriales</taxon>
        <taxon>Oscillospiraceae</taxon>
        <taxon>Acetivibrio</taxon>
    </lineage>
</organism>
<protein>
    <submittedName>
        <fullName evidence="1">Uncharacterized protein</fullName>
    </submittedName>
</protein>
<accession>A0A0V8QFR7</accession>
<dbReference type="EMBL" id="LNAM01000146">
    <property type="protein sequence ID" value="KSV59396.1"/>
    <property type="molecule type" value="Genomic_DNA"/>
</dbReference>
<evidence type="ECO:0000313" key="2">
    <source>
        <dbReference type="Proteomes" id="UP000054874"/>
    </source>
</evidence>
<proteinExistence type="predicted"/>
<comment type="caution">
    <text evidence="1">The sequence shown here is derived from an EMBL/GenBank/DDBJ whole genome shotgun (WGS) entry which is preliminary data.</text>
</comment>
<evidence type="ECO:0000313" key="1">
    <source>
        <dbReference type="EMBL" id="KSV59396.1"/>
    </source>
</evidence>
<gene>
    <name evidence="1" type="ORF">ASU35_09165</name>
</gene>
<sequence>MNRHLKSGISNPFCKSRLALFCNDNPFFDSVDWLETEADFVEKKNFIQALLAEDAAMEESFPFAEEEIQEAPPELTERTLLKRDLRKAAIARIEDAARTEEDFREVVKAWVRHNHSTTMQERRFIEGHCKDLCSVI</sequence>
<dbReference type="AlphaFoldDB" id="A0A0V8QFR7"/>
<keyword evidence="2" id="KW-1185">Reference proteome</keyword>
<name>A0A0V8QFR7_9FIRM</name>
<reference evidence="1 2" key="1">
    <citation type="submission" date="2015-11" db="EMBL/GenBank/DDBJ databases">
        <title>Butyribacter intestini gen. nov., sp. nov., a butyric acid-producing bacterium of the family Lachnospiraceae isolated from the human faeces.</title>
        <authorList>
            <person name="Zou Y."/>
            <person name="Xue W."/>
            <person name="Luo G."/>
            <person name="Lv M."/>
        </authorList>
    </citation>
    <scope>NUCLEOTIDE SEQUENCE [LARGE SCALE GENOMIC DNA]</scope>
    <source>
        <strain evidence="1 2">ACET-33324</strain>
    </source>
</reference>